<organism evidence="2 3">
    <name type="scientific">Pseudorhodoferax soli</name>
    <dbReference type="NCBI Taxonomy" id="545864"/>
    <lineage>
        <taxon>Bacteria</taxon>
        <taxon>Pseudomonadati</taxon>
        <taxon>Pseudomonadota</taxon>
        <taxon>Betaproteobacteria</taxon>
        <taxon>Burkholderiales</taxon>
        <taxon>Comamonadaceae</taxon>
    </lineage>
</organism>
<evidence type="ECO:0000256" key="1">
    <source>
        <dbReference type="SAM" id="MobiDB-lite"/>
    </source>
</evidence>
<proteinExistence type="predicted"/>
<evidence type="ECO:0000313" key="2">
    <source>
        <dbReference type="EMBL" id="RCW70214.1"/>
    </source>
</evidence>
<name>A0A368XW10_9BURK</name>
<dbReference type="RefSeq" id="WP_114469175.1">
    <property type="nucleotide sequence ID" value="NZ_QPJK01000005.1"/>
</dbReference>
<gene>
    <name evidence="2" type="ORF">DES41_105155</name>
</gene>
<evidence type="ECO:0000313" key="3">
    <source>
        <dbReference type="Proteomes" id="UP000252884"/>
    </source>
</evidence>
<dbReference type="Proteomes" id="UP000252884">
    <property type="component" value="Unassembled WGS sequence"/>
</dbReference>
<reference evidence="2 3" key="1">
    <citation type="submission" date="2018-07" db="EMBL/GenBank/DDBJ databases">
        <title>Genomic Encyclopedia of Type Strains, Phase IV (KMG-IV): sequencing the most valuable type-strain genomes for metagenomic binning, comparative biology and taxonomic classification.</title>
        <authorList>
            <person name="Goeker M."/>
        </authorList>
    </citation>
    <scope>NUCLEOTIDE SEQUENCE [LARGE SCALE GENOMIC DNA]</scope>
    <source>
        <strain evidence="2 3">DSM 21634</strain>
    </source>
</reference>
<feature type="region of interest" description="Disordered" evidence="1">
    <location>
        <begin position="42"/>
        <end position="65"/>
    </location>
</feature>
<sequence length="592" mass="61808">MHHAADEARTRPAHPSRHAWLQRAAIGLAVAVLAACGGGGGGDGDDGAAAESPGPGTGTGTGSAAITVDANPMRATLSADTARTVTQRVPLDGGTLSVTGADGAVYTLTVPANALTEPTDISLTPLASLAVEGLASDAAYGVQLGPEGARFTNHVTLAITPPPGASVPIERQLPIGWSGADNTVALAALDPSTREVNLKLLHFSGYALLLARQGTNATLEPARHRLGGDAESRLQSLTAERLLQERQRQLLGQTQAQLNLDDIFAAYDEEVLKPRIAAAGSSCAAGRLAIQTVLGRSRQRQLLGYPDDAYSQSALYGDLMAQATAACTREEYALCRDEHIITRMLPYYLGLSRQAQLLGLAGSPGVADPAWLQDAEAATAKCLNFELQIDSQMVLSEGSGVDAHTVRENVSARVLLPFNMGIAFYESGGSYVATSPAALPLVSSGYSVAYPHTCASVNSTAPVDATVWGALGFTARQGGVAQRAEVADFYLTPAVAPTGLGSGYSVTLRAPRDPAGCDQPSTSSDYESWVTAGYPTWIEPFADPTLAMAIRNWRIVGGDVMATKEFTTRSDPDASENVTVNTQMVLFHKPAP</sequence>
<accession>A0A368XW10</accession>
<dbReference type="AlphaFoldDB" id="A0A368XW10"/>
<dbReference type="OrthoDB" id="8869422at2"/>
<comment type="caution">
    <text evidence="2">The sequence shown here is derived from an EMBL/GenBank/DDBJ whole genome shotgun (WGS) entry which is preliminary data.</text>
</comment>
<dbReference type="EMBL" id="QPJK01000005">
    <property type="protein sequence ID" value="RCW70214.1"/>
    <property type="molecule type" value="Genomic_DNA"/>
</dbReference>
<keyword evidence="3" id="KW-1185">Reference proteome</keyword>
<protein>
    <submittedName>
        <fullName evidence="2">Uncharacterized protein</fullName>
    </submittedName>
</protein>